<keyword evidence="4" id="KW-1185">Reference proteome</keyword>
<sequence>MHCERTWANNPLLSSDIVDRLIAQCDSIEPDKPWPSNAKNSPFSVFQALIPSNSLLSNVNKMLAAGPTNATHTDPQNKFLFHHYVNHVASVMMPFEHPWNPWKLYYPAVSLHDTLSEEKALYHAILTHAAFNLGHLGVDQSRMMALATRHYNSSIQHLSKSIRSGRQRFSSTLAAIMTLMMAEVYSGQSRKWQHHLQGAWALLNSQYSDPWKESRFACFSTQSLLIVKIISGTSLPNTETTESIQSDLPLFSSPILSTPQCGFTIGAQRALLECISMITVAGRQMQAKNSINTRLAVDRIVADVLGRLEECQSQLSCYSGQSDSLGQELARYQLNAFIFATYIYLHRSLLDVPPWRVAHYVSLTFQNISAFCTKSIGNFSLWPAFIAAVEAYTVKDVDLAQAWLEQSMSFGLGNRLLVKRVVEEVWQRREAINGETGMEKGLITVDWRKVVMDLDVDILLV</sequence>
<comment type="subcellular location">
    <subcellularLocation>
        <location evidence="1">Nucleus</location>
    </subcellularLocation>
</comment>
<evidence type="ECO:0000313" key="3">
    <source>
        <dbReference type="EMBL" id="OJJ38699.1"/>
    </source>
</evidence>
<dbReference type="PANTHER" id="PTHR37534">
    <property type="entry name" value="TRANSCRIPTIONAL ACTIVATOR PROTEIN UGA3"/>
    <property type="match status" value="1"/>
</dbReference>
<keyword evidence="2" id="KW-0539">Nucleus</keyword>
<dbReference type="RefSeq" id="XP_040692375.1">
    <property type="nucleotide sequence ID" value="XM_040831830.1"/>
</dbReference>
<organism evidence="3 4">
    <name type="scientific">Aspergillus wentii DTO 134E9</name>
    <dbReference type="NCBI Taxonomy" id="1073089"/>
    <lineage>
        <taxon>Eukaryota</taxon>
        <taxon>Fungi</taxon>
        <taxon>Dikarya</taxon>
        <taxon>Ascomycota</taxon>
        <taxon>Pezizomycotina</taxon>
        <taxon>Eurotiomycetes</taxon>
        <taxon>Eurotiomycetidae</taxon>
        <taxon>Eurotiales</taxon>
        <taxon>Aspergillaceae</taxon>
        <taxon>Aspergillus</taxon>
        <taxon>Aspergillus subgen. Cremei</taxon>
    </lineage>
</organism>
<dbReference type="EMBL" id="KV878210">
    <property type="protein sequence ID" value="OJJ38699.1"/>
    <property type="molecule type" value="Genomic_DNA"/>
</dbReference>
<protein>
    <recommendedName>
        <fullName evidence="5">Transcription factor domain-containing protein</fullName>
    </recommendedName>
</protein>
<proteinExistence type="predicted"/>
<reference evidence="4" key="1">
    <citation type="journal article" date="2017" name="Genome Biol.">
        <title>Comparative genomics reveals high biological diversity and specific adaptations in the industrially and medically important fungal genus Aspergillus.</title>
        <authorList>
            <person name="de Vries R.P."/>
            <person name="Riley R."/>
            <person name="Wiebenga A."/>
            <person name="Aguilar-Osorio G."/>
            <person name="Amillis S."/>
            <person name="Uchima C.A."/>
            <person name="Anderluh G."/>
            <person name="Asadollahi M."/>
            <person name="Askin M."/>
            <person name="Barry K."/>
            <person name="Battaglia E."/>
            <person name="Bayram O."/>
            <person name="Benocci T."/>
            <person name="Braus-Stromeyer S.A."/>
            <person name="Caldana C."/>
            <person name="Canovas D."/>
            <person name="Cerqueira G.C."/>
            <person name="Chen F."/>
            <person name="Chen W."/>
            <person name="Choi C."/>
            <person name="Clum A."/>
            <person name="Dos Santos R.A."/>
            <person name="Damasio A.R."/>
            <person name="Diallinas G."/>
            <person name="Emri T."/>
            <person name="Fekete E."/>
            <person name="Flipphi M."/>
            <person name="Freyberg S."/>
            <person name="Gallo A."/>
            <person name="Gournas C."/>
            <person name="Habgood R."/>
            <person name="Hainaut M."/>
            <person name="Harispe M.L."/>
            <person name="Henrissat B."/>
            <person name="Hilden K.S."/>
            <person name="Hope R."/>
            <person name="Hossain A."/>
            <person name="Karabika E."/>
            <person name="Karaffa L."/>
            <person name="Karanyi Z."/>
            <person name="Krasevec N."/>
            <person name="Kuo A."/>
            <person name="Kusch H."/>
            <person name="LaButti K."/>
            <person name="Lagendijk E.L."/>
            <person name="Lapidus A."/>
            <person name="Levasseur A."/>
            <person name="Lindquist E."/>
            <person name="Lipzen A."/>
            <person name="Logrieco A.F."/>
            <person name="MacCabe A."/>
            <person name="Maekelae M.R."/>
            <person name="Malavazi I."/>
            <person name="Melin P."/>
            <person name="Meyer V."/>
            <person name="Mielnichuk N."/>
            <person name="Miskei M."/>
            <person name="Molnar A.P."/>
            <person name="Mule G."/>
            <person name="Ngan C.Y."/>
            <person name="Orejas M."/>
            <person name="Orosz E."/>
            <person name="Ouedraogo J.P."/>
            <person name="Overkamp K.M."/>
            <person name="Park H.-S."/>
            <person name="Perrone G."/>
            <person name="Piumi F."/>
            <person name="Punt P.J."/>
            <person name="Ram A.F."/>
            <person name="Ramon A."/>
            <person name="Rauscher S."/>
            <person name="Record E."/>
            <person name="Riano-Pachon D.M."/>
            <person name="Robert V."/>
            <person name="Roehrig J."/>
            <person name="Ruller R."/>
            <person name="Salamov A."/>
            <person name="Salih N.S."/>
            <person name="Samson R.A."/>
            <person name="Sandor E."/>
            <person name="Sanguinetti M."/>
            <person name="Schuetze T."/>
            <person name="Sepcic K."/>
            <person name="Shelest E."/>
            <person name="Sherlock G."/>
            <person name="Sophianopoulou V."/>
            <person name="Squina F.M."/>
            <person name="Sun H."/>
            <person name="Susca A."/>
            <person name="Todd R.B."/>
            <person name="Tsang A."/>
            <person name="Unkles S.E."/>
            <person name="van de Wiele N."/>
            <person name="van Rossen-Uffink D."/>
            <person name="Oliveira J.V."/>
            <person name="Vesth T.C."/>
            <person name="Visser J."/>
            <person name="Yu J.-H."/>
            <person name="Zhou M."/>
            <person name="Andersen M.R."/>
            <person name="Archer D.B."/>
            <person name="Baker S.E."/>
            <person name="Benoit I."/>
            <person name="Brakhage A.A."/>
            <person name="Braus G.H."/>
            <person name="Fischer R."/>
            <person name="Frisvad J.C."/>
            <person name="Goldman G.H."/>
            <person name="Houbraken J."/>
            <person name="Oakley B."/>
            <person name="Pocsi I."/>
            <person name="Scazzocchio C."/>
            <person name="Seiboth B."/>
            <person name="vanKuyk P.A."/>
            <person name="Wortman J."/>
            <person name="Dyer P.S."/>
            <person name="Grigoriev I.V."/>
        </authorList>
    </citation>
    <scope>NUCLEOTIDE SEQUENCE [LARGE SCALE GENOMIC DNA]</scope>
    <source>
        <strain evidence="4">DTO 134E9</strain>
    </source>
</reference>
<dbReference type="Proteomes" id="UP000184383">
    <property type="component" value="Unassembled WGS sequence"/>
</dbReference>
<dbReference type="GO" id="GO:0005634">
    <property type="term" value="C:nucleus"/>
    <property type="evidence" value="ECO:0007669"/>
    <property type="project" value="UniProtKB-SubCell"/>
</dbReference>
<accession>A0A1L9RUV4</accession>
<evidence type="ECO:0008006" key="5">
    <source>
        <dbReference type="Google" id="ProtNLM"/>
    </source>
</evidence>
<dbReference type="CDD" id="cd12148">
    <property type="entry name" value="fungal_TF_MHR"/>
    <property type="match status" value="1"/>
</dbReference>
<gene>
    <name evidence="3" type="ORF">ASPWEDRAFT_180214</name>
</gene>
<dbReference type="Pfam" id="PF11951">
    <property type="entry name" value="Fungal_trans_2"/>
    <property type="match status" value="1"/>
</dbReference>
<name>A0A1L9RUV4_ASPWE</name>
<evidence type="ECO:0000256" key="1">
    <source>
        <dbReference type="ARBA" id="ARBA00004123"/>
    </source>
</evidence>
<dbReference type="VEuPathDB" id="FungiDB:ASPWEDRAFT_180214"/>
<evidence type="ECO:0000313" key="4">
    <source>
        <dbReference type="Proteomes" id="UP000184383"/>
    </source>
</evidence>
<dbReference type="AlphaFoldDB" id="A0A1L9RUV4"/>
<dbReference type="GeneID" id="63747678"/>
<dbReference type="OrthoDB" id="3477330at2759"/>
<evidence type="ECO:0000256" key="2">
    <source>
        <dbReference type="ARBA" id="ARBA00023242"/>
    </source>
</evidence>
<dbReference type="STRING" id="1073089.A0A1L9RUV4"/>
<dbReference type="PANTHER" id="PTHR37534:SF46">
    <property type="entry name" value="ZN(II)2CYS6 TRANSCRIPTION FACTOR (EUROFUNG)"/>
    <property type="match status" value="1"/>
</dbReference>
<dbReference type="InterPro" id="IPR021858">
    <property type="entry name" value="Fun_TF"/>
</dbReference>